<dbReference type="GO" id="GO:0008519">
    <property type="term" value="F:ammonium channel activity"/>
    <property type="evidence" value="ECO:0007669"/>
    <property type="project" value="InterPro"/>
</dbReference>
<dbReference type="KEGG" id="tut:107359523"/>
<dbReference type="Gene3D" id="1.10.3430.10">
    <property type="entry name" value="Ammonium transporter AmtB like domains"/>
    <property type="match status" value="2"/>
</dbReference>
<keyword evidence="4 6" id="KW-0472">Membrane</keyword>
<name>T1K3Q7_TETUR</name>
<dbReference type="eggNOG" id="KOG3796">
    <property type="taxonomic scope" value="Eukaryota"/>
</dbReference>
<keyword evidence="3 6" id="KW-1133">Transmembrane helix</keyword>
<dbReference type="HOGENOM" id="CLU_440298_0_0_1"/>
<evidence type="ECO:0000256" key="4">
    <source>
        <dbReference type="ARBA" id="ARBA00023136"/>
    </source>
</evidence>
<feature type="transmembrane region" description="Helical" evidence="6">
    <location>
        <begin position="272"/>
        <end position="296"/>
    </location>
</feature>
<dbReference type="PANTHER" id="PTHR11730">
    <property type="entry name" value="AMMONIUM TRANSPORTER"/>
    <property type="match status" value="1"/>
</dbReference>
<evidence type="ECO:0000256" key="1">
    <source>
        <dbReference type="ARBA" id="ARBA00004141"/>
    </source>
</evidence>
<dbReference type="GO" id="GO:0097272">
    <property type="term" value="P:ammonium homeostasis"/>
    <property type="evidence" value="ECO:0007669"/>
    <property type="project" value="TreeGrafter"/>
</dbReference>
<dbReference type="OMA" id="RSAHYGL"/>
<dbReference type="AlphaFoldDB" id="T1K3Q7"/>
<protein>
    <recommendedName>
        <fullName evidence="7">Ammonium transporter AmtB-like domain-containing protein</fullName>
    </recommendedName>
</protein>
<keyword evidence="9" id="KW-1185">Reference proteome</keyword>
<evidence type="ECO:0000313" key="8">
    <source>
        <dbReference type="EnsemblMetazoa" id="tetur04g09508.1"/>
    </source>
</evidence>
<evidence type="ECO:0000256" key="3">
    <source>
        <dbReference type="ARBA" id="ARBA00022989"/>
    </source>
</evidence>
<feature type="transmembrane region" description="Helical" evidence="6">
    <location>
        <begin position="401"/>
        <end position="420"/>
    </location>
</feature>
<dbReference type="EMBL" id="CAEY01001374">
    <property type="status" value="NOT_ANNOTATED_CDS"/>
    <property type="molecule type" value="Genomic_DNA"/>
</dbReference>
<dbReference type="SUPFAM" id="SSF111352">
    <property type="entry name" value="Ammonium transporter"/>
    <property type="match status" value="1"/>
</dbReference>
<evidence type="ECO:0000313" key="9">
    <source>
        <dbReference type="Proteomes" id="UP000015104"/>
    </source>
</evidence>
<evidence type="ECO:0000259" key="7">
    <source>
        <dbReference type="Pfam" id="PF00909"/>
    </source>
</evidence>
<feature type="transmembrane region" description="Helical" evidence="6">
    <location>
        <begin position="426"/>
        <end position="448"/>
    </location>
</feature>
<reference evidence="9" key="1">
    <citation type="submission" date="2011-08" db="EMBL/GenBank/DDBJ databases">
        <authorList>
            <person name="Rombauts S."/>
        </authorList>
    </citation>
    <scope>NUCLEOTIDE SEQUENCE</scope>
    <source>
        <strain evidence="9">London</strain>
    </source>
</reference>
<dbReference type="EnsemblMetazoa" id="tetur04g09508.1">
    <property type="protein sequence ID" value="tetur04g09508.1"/>
    <property type="gene ID" value="tetur04g09508"/>
</dbReference>
<keyword evidence="2 6" id="KW-0812">Transmembrane</keyword>
<feature type="transmembrane region" description="Helical" evidence="6">
    <location>
        <begin position="368"/>
        <end position="389"/>
    </location>
</feature>
<accession>T1K3Q7</accession>
<feature type="transmembrane region" description="Helical" evidence="6">
    <location>
        <begin position="528"/>
        <end position="554"/>
    </location>
</feature>
<dbReference type="GO" id="GO:0005886">
    <property type="term" value="C:plasma membrane"/>
    <property type="evidence" value="ECO:0007669"/>
    <property type="project" value="TreeGrafter"/>
</dbReference>
<evidence type="ECO:0000256" key="5">
    <source>
        <dbReference type="SAM" id="MobiDB-lite"/>
    </source>
</evidence>
<evidence type="ECO:0000256" key="6">
    <source>
        <dbReference type="SAM" id="Phobius"/>
    </source>
</evidence>
<gene>
    <name evidence="8" type="primary">107359523</name>
</gene>
<feature type="transmembrane region" description="Helical" evidence="6">
    <location>
        <begin position="460"/>
        <end position="481"/>
    </location>
</feature>
<dbReference type="OrthoDB" id="534912at2759"/>
<feature type="domain" description="Ammonium transporter AmtB-like" evidence="7">
    <location>
        <begin position="239"/>
        <end position="553"/>
    </location>
</feature>
<reference evidence="8" key="2">
    <citation type="submission" date="2015-06" db="UniProtKB">
        <authorList>
            <consortium name="EnsemblMetazoa"/>
        </authorList>
    </citation>
    <scope>IDENTIFICATION</scope>
</reference>
<dbReference type="PANTHER" id="PTHR11730:SF60">
    <property type="entry name" value="RH50, ISOFORM D"/>
    <property type="match status" value="1"/>
</dbReference>
<feature type="region of interest" description="Disordered" evidence="5">
    <location>
        <begin position="165"/>
        <end position="189"/>
    </location>
</feature>
<feature type="transmembrane region" description="Helical" evidence="6">
    <location>
        <begin position="341"/>
        <end position="362"/>
    </location>
</feature>
<dbReference type="Pfam" id="PF00909">
    <property type="entry name" value="Ammonium_transp"/>
    <property type="match status" value="1"/>
</dbReference>
<feature type="transmembrane region" description="Helical" evidence="6">
    <location>
        <begin position="302"/>
        <end position="320"/>
    </location>
</feature>
<proteinExistence type="predicted"/>
<dbReference type="InterPro" id="IPR024041">
    <property type="entry name" value="NH4_transpt_AmtB-like_dom"/>
</dbReference>
<sequence length="621" mass="67701">MDNNGLMIRSRTEANSVMWKRGKLCFTIILFQTIVSIFLTLFSVYDETAESSNRLNSVSPAFGGLDPQNNPIQRYLPHLQDHMVLSLIGLGLSSTSSSTTMLSSLGFNLLTFTFASSWALLWPHLITPIWEDSPSKLQSSTSGSSSSSISFSTFSFLFSSSPAPATSPVSSTSPSLSSPSSIDGSMDNSSSSSLSSILSSPYKHKAPLSQTYFPKSHSSLPFDSNSSMKPSKARRSIQITLGINSILRSAHYGLGVTLSLGSLQGKVSPLQCLILAVFEVPIISLIDYILSLWQVADESGGLVIYVFSVYFGLGVSAIICRFTQATRRKTQHYDSDRELSILLGTIFTYLTFPTVTSSYSLGDKKHRFAVNSWISVTASCLSAFAVSSLLDSNDRFSVRHIRIGSAAGGVVVSIVGHYMLYPYTVFVSGMFIGGLSIAAHIYINPYLLHRLRIHDTLSMHAAYGIPAFISGLASSGFAYLADENSFGLALYELLPARAPPKNSKDLEEIQVILHRVNPGLGRSARSQALYQLFGLFFIWATAVITGLLTGLLLVQPVFDPPERIEFFQDNIYWVLSGEGEDDFTHGSLCETETNPEDVPLSDLLGRNISRKISRCSASLNL</sequence>
<organism evidence="8 9">
    <name type="scientific">Tetranychus urticae</name>
    <name type="common">Two-spotted spider mite</name>
    <dbReference type="NCBI Taxonomy" id="32264"/>
    <lineage>
        <taxon>Eukaryota</taxon>
        <taxon>Metazoa</taxon>
        <taxon>Ecdysozoa</taxon>
        <taxon>Arthropoda</taxon>
        <taxon>Chelicerata</taxon>
        <taxon>Arachnida</taxon>
        <taxon>Acari</taxon>
        <taxon>Acariformes</taxon>
        <taxon>Trombidiformes</taxon>
        <taxon>Prostigmata</taxon>
        <taxon>Eleutherengona</taxon>
        <taxon>Raphignathae</taxon>
        <taxon>Tetranychoidea</taxon>
        <taxon>Tetranychidae</taxon>
        <taxon>Tetranychus</taxon>
    </lineage>
</organism>
<feature type="transmembrane region" description="Helical" evidence="6">
    <location>
        <begin position="101"/>
        <end position="121"/>
    </location>
</feature>
<comment type="subcellular location">
    <subcellularLocation>
        <location evidence="1">Membrane</location>
        <topology evidence="1">Multi-pass membrane protein</topology>
    </subcellularLocation>
</comment>
<dbReference type="Proteomes" id="UP000015104">
    <property type="component" value="Unassembled WGS sequence"/>
</dbReference>
<dbReference type="InterPro" id="IPR029020">
    <property type="entry name" value="Ammonium/urea_transptr"/>
</dbReference>
<feature type="transmembrane region" description="Helical" evidence="6">
    <location>
        <begin position="24"/>
        <end position="45"/>
    </location>
</feature>
<evidence type="ECO:0000256" key="2">
    <source>
        <dbReference type="ARBA" id="ARBA00022692"/>
    </source>
</evidence>